<evidence type="ECO:0008006" key="10">
    <source>
        <dbReference type="Google" id="ProtNLM"/>
    </source>
</evidence>
<keyword evidence="4 7" id="KW-0732">Signal</keyword>
<accession>A0A653DK39</accession>
<keyword evidence="9" id="KW-1185">Reference proteome</keyword>
<evidence type="ECO:0000256" key="6">
    <source>
        <dbReference type="ARBA" id="ARBA00023180"/>
    </source>
</evidence>
<dbReference type="Pfam" id="PF00450">
    <property type="entry name" value="Peptidase_S10"/>
    <property type="match status" value="1"/>
</dbReference>
<reference evidence="8 9" key="1">
    <citation type="submission" date="2019-01" db="EMBL/GenBank/DDBJ databases">
        <authorList>
            <person name="Sayadi A."/>
        </authorList>
    </citation>
    <scope>NUCLEOTIDE SEQUENCE [LARGE SCALE GENOMIC DNA]</scope>
</reference>
<keyword evidence="3" id="KW-0645">Protease</keyword>
<dbReference type="PANTHER" id="PTHR11802:SF3">
    <property type="entry name" value="RETINOID-INDUCIBLE SERINE CARBOXYPEPTIDASE"/>
    <property type="match status" value="1"/>
</dbReference>
<keyword evidence="2" id="KW-0121">Carboxypeptidase</keyword>
<comment type="similarity">
    <text evidence="1">Belongs to the peptidase S10 family.</text>
</comment>
<evidence type="ECO:0000256" key="3">
    <source>
        <dbReference type="ARBA" id="ARBA00022670"/>
    </source>
</evidence>
<dbReference type="GO" id="GO:0004185">
    <property type="term" value="F:serine-type carboxypeptidase activity"/>
    <property type="evidence" value="ECO:0007669"/>
    <property type="project" value="InterPro"/>
</dbReference>
<dbReference type="InterPro" id="IPR029058">
    <property type="entry name" value="AB_hydrolase_fold"/>
</dbReference>
<dbReference type="AlphaFoldDB" id="A0A653DK39"/>
<dbReference type="SUPFAM" id="SSF53474">
    <property type="entry name" value="alpha/beta-Hydrolases"/>
    <property type="match status" value="1"/>
</dbReference>
<dbReference type="PANTHER" id="PTHR11802">
    <property type="entry name" value="SERINE PROTEASE FAMILY S10 SERINE CARBOXYPEPTIDASE"/>
    <property type="match status" value="1"/>
</dbReference>
<dbReference type="Gene3D" id="3.40.50.1820">
    <property type="entry name" value="alpha/beta hydrolase"/>
    <property type="match status" value="1"/>
</dbReference>
<evidence type="ECO:0000313" key="9">
    <source>
        <dbReference type="Proteomes" id="UP000410492"/>
    </source>
</evidence>
<keyword evidence="6" id="KW-0325">Glycoprotein</keyword>
<feature type="chain" id="PRO_5025017631" description="Carboxypeptidase" evidence="7">
    <location>
        <begin position="20"/>
        <end position="420"/>
    </location>
</feature>
<evidence type="ECO:0000256" key="7">
    <source>
        <dbReference type="SAM" id="SignalP"/>
    </source>
</evidence>
<feature type="signal peptide" evidence="7">
    <location>
        <begin position="1"/>
        <end position="19"/>
    </location>
</feature>
<evidence type="ECO:0000313" key="8">
    <source>
        <dbReference type="EMBL" id="VEN60384.1"/>
    </source>
</evidence>
<proteinExistence type="inferred from homology"/>
<dbReference type="Proteomes" id="UP000410492">
    <property type="component" value="Unassembled WGS sequence"/>
</dbReference>
<name>A0A653DK39_CALMS</name>
<organism evidence="8 9">
    <name type="scientific">Callosobruchus maculatus</name>
    <name type="common">Southern cowpea weevil</name>
    <name type="synonym">Pulse bruchid</name>
    <dbReference type="NCBI Taxonomy" id="64391"/>
    <lineage>
        <taxon>Eukaryota</taxon>
        <taxon>Metazoa</taxon>
        <taxon>Ecdysozoa</taxon>
        <taxon>Arthropoda</taxon>
        <taxon>Hexapoda</taxon>
        <taxon>Insecta</taxon>
        <taxon>Pterygota</taxon>
        <taxon>Neoptera</taxon>
        <taxon>Endopterygota</taxon>
        <taxon>Coleoptera</taxon>
        <taxon>Polyphaga</taxon>
        <taxon>Cucujiformia</taxon>
        <taxon>Chrysomeloidea</taxon>
        <taxon>Chrysomelidae</taxon>
        <taxon>Bruchinae</taxon>
        <taxon>Bruchini</taxon>
        <taxon>Callosobruchus</taxon>
    </lineage>
</organism>
<evidence type="ECO:0000256" key="1">
    <source>
        <dbReference type="ARBA" id="ARBA00009431"/>
    </source>
</evidence>
<dbReference type="OrthoDB" id="443318at2759"/>
<dbReference type="InterPro" id="IPR001563">
    <property type="entry name" value="Peptidase_S10"/>
</dbReference>
<dbReference type="PRINTS" id="PR00724">
    <property type="entry name" value="CRBOXYPTASEC"/>
</dbReference>
<dbReference type="GO" id="GO:0006508">
    <property type="term" value="P:proteolysis"/>
    <property type="evidence" value="ECO:0007669"/>
    <property type="project" value="UniProtKB-KW"/>
</dbReference>
<protein>
    <recommendedName>
        <fullName evidence="10">Carboxypeptidase</fullName>
    </recommendedName>
</protein>
<evidence type="ECO:0000256" key="2">
    <source>
        <dbReference type="ARBA" id="ARBA00022645"/>
    </source>
</evidence>
<keyword evidence="5" id="KW-0378">Hydrolase</keyword>
<evidence type="ECO:0000256" key="4">
    <source>
        <dbReference type="ARBA" id="ARBA00022729"/>
    </source>
</evidence>
<sequence length="420" mass="47808">MRVIIWVIITVDLLKITLGRKGFGPTDQEWGYVDVRKNCHMFWWLHYTTANVSKVTDRPLVVWLQGGPCASSTGEGNFDEIGPLDRDLKERKTSWVKDVNLLFVDNPVGSGFSYVNCGLHECPYATSNKQIAIDFLIMMEQFYKKFPQFQDVPLYILGEAYGGKMVTDIALVLHQKKAAGKIRCNLQGIGLGNPWISPEDSILSWSTYLNNLGTLDTEGVSVVDGIVDKFKQVFRKGIYRTALDYWYEALEEIELWTCSIDFFNVLVKVRSIAEPTRRNLDSLMNGEVRTALNISFLWGPQSYPCLRALANDYVRPVVDVLEELLNSTHIKVSVYSGQLDLRANIVGLEHWVEKMNWKNKGSWKAVDRIPFAVDGYYEGYVKKSGNFALYWVNRAGQRVPSENSGAMGYILKELTNNYMV</sequence>
<evidence type="ECO:0000256" key="5">
    <source>
        <dbReference type="ARBA" id="ARBA00022801"/>
    </source>
</evidence>
<dbReference type="EMBL" id="CAACVG010012492">
    <property type="protein sequence ID" value="VEN60384.1"/>
    <property type="molecule type" value="Genomic_DNA"/>
</dbReference>
<gene>
    <name evidence="8" type="ORF">CALMAC_LOCUS18099</name>
</gene>